<evidence type="ECO:0000259" key="7">
    <source>
        <dbReference type="Pfam" id="PF04457"/>
    </source>
</evidence>
<evidence type="ECO:0000259" key="6">
    <source>
        <dbReference type="Pfam" id="PF03372"/>
    </source>
</evidence>
<dbReference type="SUPFAM" id="SSF81301">
    <property type="entry name" value="Nucleotidyltransferase"/>
    <property type="match status" value="1"/>
</dbReference>
<keyword evidence="3" id="KW-0547">Nucleotide-binding</keyword>
<dbReference type="InterPro" id="IPR043519">
    <property type="entry name" value="NT_sf"/>
</dbReference>
<dbReference type="SUPFAM" id="SSF56219">
    <property type="entry name" value="DNase I-like"/>
    <property type="match status" value="1"/>
</dbReference>
<dbReference type="Pfam" id="PF04457">
    <property type="entry name" value="MJ1316"/>
    <property type="match status" value="1"/>
</dbReference>
<organism evidence="9 10">
    <name type="scientific">Plantactinospora mayteni</name>
    <dbReference type="NCBI Taxonomy" id="566021"/>
    <lineage>
        <taxon>Bacteria</taxon>
        <taxon>Bacillati</taxon>
        <taxon>Actinomycetota</taxon>
        <taxon>Actinomycetes</taxon>
        <taxon>Micromonosporales</taxon>
        <taxon>Micromonosporaceae</taxon>
        <taxon>Plantactinospora</taxon>
    </lineage>
</organism>
<evidence type="ECO:0000256" key="2">
    <source>
        <dbReference type="ARBA" id="ARBA00022679"/>
    </source>
</evidence>
<dbReference type="RefSeq" id="WP_203856873.1">
    <property type="nucleotide sequence ID" value="NZ_BONX01000009.1"/>
</dbReference>
<evidence type="ECO:0000256" key="4">
    <source>
        <dbReference type="ARBA" id="ARBA00022840"/>
    </source>
</evidence>
<dbReference type="CDD" id="cd09080">
    <property type="entry name" value="TDP2"/>
    <property type="match status" value="1"/>
</dbReference>
<dbReference type="InterPro" id="IPR005135">
    <property type="entry name" value="Endo/exonuclease/phosphatase"/>
</dbReference>
<dbReference type="Gene3D" id="3.60.10.10">
    <property type="entry name" value="Endonuclease/exonuclease/phosphatase"/>
    <property type="match status" value="1"/>
</dbReference>
<proteinExistence type="predicted"/>
<feature type="domain" description="Poly(A) polymerase central" evidence="8">
    <location>
        <begin position="735"/>
        <end position="860"/>
    </location>
</feature>
<dbReference type="SUPFAM" id="SSF55144">
    <property type="entry name" value="LigT-like"/>
    <property type="match status" value="1"/>
</dbReference>
<evidence type="ECO:0000313" key="9">
    <source>
        <dbReference type="EMBL" id="GIG95269.1"/>
    </source>
</evidence>
<dbReference type="Gene3D" id="1.10.1410.10">
    <property type="match status" value="1"/>
</dbReference>
<dbReference type="PANTHER" id="PTHR10682">
    <property type="entry name" value="POLY A POLYMERASE"/>
    <property type="match status" value="1"/>
</dbReference>
<name>A0ABQ4EKX8_9ACTN</name>
<feature type="compositionally biased region" description="Low complexity" evidence="5">
    <location>
        <begin position="799"/>
        <end position="811"/>
    </location>
</feature>
<evidence type="ECO:0000256" key="5">
    <source>
        <dbReference type="SAM" id="MobiDB-lite"/>
    </source>
</evidence>
<dbReference type="SUPFAM" id="SSF81631">
    <property type="entry name" value="PAP/OAS1 substrate-binding domain"/>
    <property type="match status" value="1"/>
</dbReference>
<feature type="domain" description="Endonuclease/exonuclease/phosphatase" evidence="6">
    <location>
        <begin position="136"/>
        <end position="370"/>
    </location>
</feature>
<reference evidence="9 10" key="1">
    <citation type="submission" date="2021-01" db="EMBL/GenBank/DDBJ databases">
        <title>Whole genome shotgun sequence of Plantactinospora mayteni NBRC 109088.</title>
        <authorList>
            <person name="Komaki H."/>
            <person name="Tamura T."/>
        </authorList>
    </citation>
    <scope>NUCLEOTIDE SEQUENCE [LARGE SCALE GENOMIC DNA]</scope>
    <source>
        <strain evidence="9 10">NBRC 109088</strain>
    </source>
</reference>
<gene>
    <name evidence="9" type="ORF">Pma05_18420</name>
</gene>
<evidence type="ECO:0000256" key="1">
    <source>
        <dbReference type="ARBA" id="ARBA00022664"/>
    </source>
</evidence>
<dbReference type="PANTHER" id="PTHR10682:SF10">
    <property type="entry name" value="POLYNUCLEOTIDE ADENYLYLTRANSFERASE"/>
    <property type="match status" value="1"/>
</dbReference>
<accession>A0ABQ4EKX8</accession>
<dbReference type="Pfam" id="PF13563">
    <property type="entry name" value="2_5_RNA_ligase2"/>
    <property type="match status" value="1"/>
</dbReference>
<protein>
    <recommendedName>
        <fullName evidence="11">Polynucleotide adenylyltransferase</fullName>
    </recommendedName>
</protein>
<evidence type="ECO:0008006" key="11">
    <source>
        <dbReference type="Google" id="ProtNLM"/>
    </source>
</evidence>
<dbReference type="EMBL" id="BONX01000009">
    <property type="protein sequence ID" value="GIG95269.1"/>
    <property type="molecule type" value="Genomic_DNA"/>
</dbReference>
<evidence type="ECO:0000259" key="8">
    <source>
        <dbReference type="Pfam" id="PF04928"/>
    </source>
</evidence>
<keyword evidence="1" id="KW-0507">mRNA processing</keyword>
<feature type="domain" description="MJ1316 RNA cyclic group end recognition" evidence="7">
    <location>
        <begin position="1"/>
        <end position="65"/>
    </location>
</feature>
<keyword evidence="10" id="KW-1185">Reference proteome</keyword>
<dbReference type="Gene3D" id="3.90.1140.10">
    <property type="entry name" value="Cyclic phosphodiesterase"/>
    <property type="match status" value="1"/>
</dbReference>
<keyword evidence="4" id="KW-0067">ATP-binding</keyword>
<dbReference type="Pfam" id="PF04928">
    <property type="entry name" value="PAP_central"/>
    <property type="match status" value="1"/>
</dbReference>
<keyword evidence="2" id="KW-0808">Transferase</keyword>
<dbReference type="Pfam" id="PF03372">
    <property type="entry name" value="Exo_endo_phos"/>
    <property type="match status" value="1"/>
</dbReference>
<sequence length="982" mass="104067">MRTSEEIYHRIRWDPRFDPARFVLGVNVRGTDPKRVPLPAFTPGGDIPWHRVLFIEADGEVVWDRAAGLDRIDSARLGLSRRPRLLRAPSFTAGTPFRWSAGPGGDQSGVPADGWHAAPAPPGAVALPGPARLRVLTWNTLWDRYDSDRIDTARRRPLLLAALEHADADVIALQEVEADLLRLLLRAPWVHAGYTLGTDPTGRDVDATGLLLLSRLPVREAGRHLLGPHKAVAAITVESAAGPVVVAGTHLTSDHTDGGAARRQVELARLAEALAGIDGPVVLVGDFNDGGTGPGVLPEVRDAWSDVHGSDDWTPTFDPLVNPLAAVSSLSGRAARLDRVLLRGTGLRAEAAVLLGDAPASVDGLFVSDHYGVAVDIVVDGSADPADVPADPAPPTGVDASPTARTAVAWIPPRSCWPAIDEIRRRYDPQVDRWPPHVNLLFGFVPESTFAQAAPRLAEVAAGIAPFPARLAGVRSFAHRDDSTVWLDPSAAGAQPWTALHTALERAFPQCRGRADGYLPHLTLGRVPAPERLTAELATRLGEISTQVGELVLLSRRGTEPMRPRAAITLGTGELRWLDADPSRPAATVPEESPSDPLTRQVVARLRDVLPAAVVHVVGSRRLGCALPGADLDLVLALPGVVELSAVEARVRAGLPAATGLRQVLGARVPGLRLRVGDRDVDLVVVATGDVPVTAAVTRRAELGAAAAVALSAVSDAEELLAAVPAHRSAFVGLARQVKAWARVRGLDSAPFGGLPGLAWTVLAARTVRRAGDLSPVPLLRQFFADWAAWDWRDPIALHPPAAPAEPGGSPAPAPVDDDTDPPVQIMTPSAPVRSCSEQVSAAGRDLLTRELYAGWELLDAAGAAPEPVPGLLSPPPLHRRHAAWAVLTVRAVRGEAFSVTLGRVRGRIRALLSAVQRAGSAEPHAWPRPFERTAELTRYAIGLGPTPPDRARLAEATATWTTGLPGTTVEWLPGGDVPTLP</sequence>
<dbReference type="InterPro" id="IPR040459">
    <property type="entry name" value="MJ1316"/>
</dbReference>
<feature type="region of interest" description="Disordered" evidence="5">
    <location>
        <begin position="799"/>
        <end position="835"/>
    </location>
</feature>
<dbReference type="Gene3D" id="3.30.460.10">
    <property type="entry name" value="Beta Polymerase, domain 2"/>
    <property type="match status" value="1"/>
</dbReference>
<comment type="caution">
    <text evidence="9">The sequence shown here is derived from an EMBL/GenBank/DDBJ whole genome shotgun (WGS) entry which is preliminary data.</text>
</comment>
<dbReference type="Proteomes" id="UP000621500">
    <property type="component" value="Unassembled WGS sequence"/>
</dbReference>
<evidence type="ECO:0000313" key="10">
    <source>
        <dbReference type="Proteomes" id="UP000621500"/>
    </source>
</evidence>
<dbReference type="InterPro" id="IPR007012">
    <property type="entry name" value="PolA_pol_cen_dom"/>
</dbReference>
<dbReference type="InterPro" id="IPR036691">
    <property type="entry name" value="Endo/exonu/phosph_ase_sf"/>
</dbReference>
<evidence type="ECO:0000256" key="3">
    <source>
        <dbReference type="ARBA" id="ARBA00022741"/>
    </source>
</evidence>
<dbReference type="InterPro" id="IPR009097">
    <property type="entry name" value="Cyclic_Pdiesterase"/>
</dbReference>